<dbReference type="RefSeq" id="WP_179660565.1">
    <property type="nucleotide sequence ID" value="NZ_JACBZR010000001.1"/>
</dbReference>
<name>A0A7Z0DRB3_9ACTN</name>
<sequence>MNAWAKAFGKVVNTGDVDAARSVVTPGGLDRMDHYTRRDRGRWFPGPLPATVTSVAAPDEEGIRLVKACIWKGGWSQVSEKDPSTEYREIAPVVIGIVENDGTWLVDGMADDPDSTCAGVKIPTRHW</sequence>
<protein>
    <submittedName>
        <fullName evidence="1">Uncharacterized protein</fullName>
    </submittedName>
</protein>
<dbReference type="EMBL" id="JACBZR010000001">
    <property type="protein sequence ID" value="NYI80366.1"/>
    <property type="molecule type" value="Genomic_DNA"/>
</dbReference>
<proteinExistence type="predicted"/>
<dbReference type="Proteomes" id="UP000564496">
    <property type="component" value="Unassembled WGS sequence"/>
</dbReference>
<organism evidence="1 2">
    <name type="scientific">Nocardioides panzhihuensis</name>
    <dbReference type="NCBI Taxonomy" id="860243"/>
    <lineage>
        <taxon>Bacteria</taxon>
        <taxon>Bacillati</taxon>
        <taxon>Actinomycetota</taxon>
        <taxon>Actinomycetes</taxon>
        <taxon>Propionibacteriales</taxon>
        <taxon>Nocardioidaceae</taxon>
        <taxon>Nocardioides</taxon>
    </lineage>
</organism>
<evidence type="ECO:0000313" key="1">
    <source>
        <dbReference type="EMBL" id="NYI80366.1"/>
    </source>
</evidence>
<evidence type="ECO:0000313" key="2">
    <source>
        <dbReference type="Proteomes" id="UP000564496"/>
    </source>
</evidence>
<gene>
    <name evidence="1" type="ORF">BJ988_005014</name>
</gene>
<reference evidence="1 2" key="1">
    <citation type="submission" date="2020-07" db="EMBL/GenBank/DDBJ databases">
        <title>Sequencing the genomes of 1000 actinobacteria strains.</title>
        <authorList>
            <person name="Klenk H.-P."/>
        </authorList>
    </citation>
    <scope>NUCLEOTIDE SEQUENCE [LARGE SCALE GENOMIC DNA]</scope>
    <source>
        <strain evidence="1 2">DSM 26487</strain>
    </source>
</reference>
<comment type="caution">
    <text evidence="1">The sequence shown here is derived from an EMBL/GenBank/DDBJ whole genome shotgun (WGS) entry which is preliminary data.</text>
</comment>
<dbReference type="AlphaFoldDB" id="A0A7Z0DRB3"/>
<keyword evidence="2" id="KW-1185">Reference proteome</keyword>
<accession>A0A7Z0DRB3</accession>